<evidence type="ECO:0000259" key="8">
    <source>
        <dbReference type="SMART" id="SM00244"/>
    </source>
</evidence>
<gene>
    <name evidence="9" type="primary">hflK</name>
    <name evidence="9" type="ORF">K2U94_14140</name>
</gene>
<dbReference type="InterPro" id="IPR050710">
    <property type="entry name" value="Band7/mec-2_domain"/>
</dbReference>
<protein>
    <recommendedName>
        <fullName evidence="6">Protein HflK</fullName>
    </recommendedName>
</protein>
<comment type="caution">
    <text evidence="9">The sequence shown here is derived from an EMBL/GenBank/DDBJ whole genome shotgun (WGS) entry which is preliminary data.</text>
</comment>
<dbReference type="GO" id="GO:0008233">
    <property type="term" value="F:peptidase activity"/>
    <property type="evidence" value="ECO:0007669"/>
    <property type="project" value="UniProtKB-KW"/>
</dbReference>
<proteinExistence type="inferred from homology"/>
<keyword evidence="9" id="KW-0645">Protease</keyword>
<dbReference type="SMART" id="SM00244">
    <property type="entry name" value="PHB"/>
    <property type="match status" value="1"/>
</dbReference>
<comment type="similarity">
    <text evidence="2 6">Belongs to the band 7/mec-2 family. HflK subfamily.</text>
</comment>
<dbReference type="PANTHER" id="PTHR43327:SF2">
    <property type="entry name" value="MODULATOR OF FTSH PROTEASE HFLK"/>
    <property type="match status" value="1"/>
</dbReference>
<evidence type="ECO:0000256" key="5">
    <source>
        <dbReference type="ARBA" id="ARBA00023136"/>
    </source>
</evidence>
<keyword evidence="4" id="KW-1133">Transmembrane helix</keyword>
<sequence>MPWSKPGGDQPPKPEGNDPSDGKRGARDEGRSPWGSGGGPGGGSNGGNPWGAPGGGKPSGGPDLEALVRGAQERLRNLTGGDFSPRILALIVAAVGALWLASGFYTVDPNQVGLNLVFGRYVGKTMPGLNYNWPEPLGSVIKLNVTDRNSIDIGALGRADQPGAVELPEESLMLTGDENIVDLKFRVIWQIDPAHPEYFAFNIKNQIETIKAVSESVMRDIVGRTQIQPLLTVARKVIEPEAQKAIQKVLDSYRAGVEVIQVQLLSVDPPPTVIAAFRDVTAAQQDRSRFVNEAQAEANSIVPNARGQSARILNAAEAYRTQTVAEARGQTARYLKVFGAYQKAPAVTRERLYLETMERVLGAGDKVILDRASGTTPILPLAPLDLGAKSETGGKP</sequence>
<evidence type="ECO:0000256" key="6">
    <source>
        <dbReference type="RuleBase" id="RU364113"/>
    </source>
</evidence>
<keyword evidence="5" id="KW-0472">Membrane</keyword>
<dbReference type="SUPFAM" id="SSF117892">
    <property type="entry name" value="Band 7/SPFH domain"/>
    <property type="match status" value="1"/>
</dbReference>
<keyword evidence="9" id="KW-0378">Hydrolase</keyword>
<organism evidence="9 10">
    <name type="scientific">Candidatus Rhodoblastus alkanivorans</name>
    <dbReference type="NCBI Taxonomy" id="2954117"/>
    <lineage>
        <taxon>Bacteria</taxon>
        <taxon>Pseudomonadati</taxon>
        <taxon>Pseudomonadota</taxon>
        <taxon>Alphaproteobacteria</taxon>
        <taxon>Hyphomicrobiales</taxon>
        <taxon>Rhodoblastaceae</taxon>
        <taxon>Rhodoblastus</taxon>
    </lineage>
</organism>
<dbReference type="InterPro" id="IPR036013">
    <property type="entry name" value="Band_7/SPFH_dom_sf"/>
</dbReference>
<dbReference type="InterPro" id="IPR001107">
    <property type="entry name" value="Band_7"/>
</dbReference>
<evidence type="ECO:0000313" key="10">
    <source>
        <dbReference type="Proteomes" id="UP001139104"/>
    </source>
</evidence>
<feature type="compositionally biased region" description="Basic and acidic residues" evidence="7">
    <location>
        <begin position="20"/>
        <end position="31"/>
    </location>
</feature>
<comment type="subcellular location">
    <subcellularLocation>
        <location evidence="1">Membrane</location>
        <topology evidence="1">Single-pass membrane protein</topology>
    </subcellularLocation>
</comment>
<dbReference type="Gene3D" id="3.30.479.30">
    <property type="entry name" value="Band 7 domain"/>
    <property type="match status" value="1"/>
</dbReference>
<evidence type="ECO:0000256" key="7">
    <source>
        <dbReference type="SAM" id="MobiDB-lite"/>
    </source>
</evidence>
<reference evidence="9" key="1">
    <citation type="journal article" date="2022" name="ISME J.">
        <title>Identification of active gaseous-alkane degraders at natural gas seeps.</title>
        <authorList>
            <person name="Farhan Ul Haque M."/>
            <person name="Hernandez M."/>
            <person name="Crombie A.T."/>
            <person name="Murrell J.C."/>
        </authorList>
    </citation>
    <scope>NUCLEOTIDE SEQUENCE</scope>
    <source>
        <strain evidence="9">PC2</strain>
    </source>
</reference>
<evidence type="ECO:0000256" key="2">
    <source>
        <dbReference type="ARBA" id="ARBA00006971"/>
    </source>
</evidence>
<name>A0ABS9Z878_9HYPH</name>
<evidence type="ECO:0000313" key="9">
    <source>
        <dbReference type="EMBL" id="MCI4683890.1"/>
    </source>
</evidence>
<dbReference type="EMBL" id="JAIVFP010000001">
    <property type="protein sequence ID" value="MCI4683890.1"/>
    <property type="molecule type" value="Genomic_DNA"/>
</dbReference>
<dbReference type="PANTHER" id="PTHR43327">
    <property type="entry name" value="STOMATIN-LIKE PROTEIN 2, MITOCHONDRIAL"/>
    <property type="match status" value="1"/>
</dbReference>
<evidence type="ECO:0000256" key="4">
    <source>
        <dbReference type="ARBA" id="ARBA00022989"/>
    </source>
</evidence>
<dbReference type="RefSeq" id="WP_243067811.1">
    <property type="nucleotide sequence ID" value="NZ_JAIVFK010000006.1"/>
</dbReference>
<dbReference type="Pfam" id="PF01145">
    <property type="entry name" value="Band_7"/>
    <property type="match status" value="1"/>
</dbReference>
<dbReference type="GO" id="GO:0006508">
    <property type="term" value="P:proteolysis"/>
    <property type="evidence" value="ECO:0007669"/>
    <property type="project" value="UniProtKB-KW"/>
</dbReference>
<accession>A0ABS9Z878</accession>
<feature type="region of interest" description="Disordered" evidence="7">
    <location>
        <begin position="1"/>
        <end position="64"/>
    </location>
</feature>
<comment type="subunit">
    <text evidence="6">HflC and HflK may interact to form a multimeric complex.</text>
</comment>
<keyword evidence="10" id="KW-1185">Reference proteome</keyword>
<dbReference type="CDD" id="cd03404">
    <property type="entry name" value="SPFH_HflK"/>
    <property type="match status" value="1"/>
</dbReference>
<evidence type="ECO:0000256" key="3">
    <source>
        <dbReference type="ARBA" id="ARBA00022692"/>
    </source>
</evidence>
<feature type="domain" description="Band 7" evidence="8">
    <location>
        <begin position="102"/>
        <end position="281"/>
    </location>
</feature>
<dbReference type="Proteomes" id="UP001139104">
    <property type="component" value="Unassembled WGS sequence"/>
</dbReference>
<keyword evidence="3" id="KW-0812">Transmembrane</keyword>
<feature type="compositionally biased region" description="Gly residues" evidence="7">
    <location>
        <begin position="35"/>
        <end position="59"/>
    </location>
</feature>
<comment type="function">
    <text evidence="6">HflC and HflK could encode or regulate a protease.</text>
</comment>
<dbReference type="NCBIfam" id="TIGR01933">
    <property type="entry name" value="hflK"/>
    <property type="match status" value="1"/>
</dbReference>
<dbReference type="InterPro" id="IPR010201">
    <property type="entry name" value="HflK"/>
</dbReference>
<evidence type="ECO:0000256" key="1">
    <source>
        <dbReference type="ARBA" id="ARBA00004167"/>
    </source>
</evidence>